<name>A0A6C0EBX9_9ZZZZ</name>
<evidence type="ECO:0000313" key="1">
    <source>
        <dbReference type="EMBL" id="QHT25903.1"/>
    </source>
</evidence>
<reference evidence="1" key="1">
    <citation type="journal article" date="2020" name="Nature">
        <title>Giant virus diversity and host interactions through global metagenomics.</title>
        <authorList>
            <person name="Schulz F."/>
            <person name="Roux S."/>
            <person name="Paez-Espino D."/>
            <person name="Jungbluth S."/>
            <person name="Walsh D.A."/>
            <person name="Denef V.J."/>
            <person name="McMahon K.D."/>
            <person name="Konstantinidis K.T."/>
            <person name="Eloe-Fadrosh E.A."/>
            <person name="Kyrpides N.C."/>
            <person name="Woyke T."/>
        </authorList>
    </citation>
    <scope>NUCLEOTIDE SEQUENCE</scope>
    <source>
        <strain evidence="1">GVMAG-M-3300023179-27</strain>
    </source>
</reference>
<accession>A0A6C0EBX9</accession>
<dbReference type="EMBL" id="MN739776">
    <property type="protein sequence ID" value="QHT25903.1"/>
    <property type="molecule type" value="Genomic_DNA"/>
</dbReference>
<dbReference type="AlphaFoldDB" id="A0A6C0EBX9"/>
<protein>
    <submittedName>
        <fullName evidence="1">Uncharacterized protein</fullName>
    </submittedName>
</protein>
<sequence length="396" mass="41866">MSEMNQNIALVLARKALDLVGKITTSSVAITNQLTSTSNSPSAIYIHANGGTNESVKIYSEQGDTRYSIDIQSSLGGIGLTTGHNGEKAITLETDGGEAQTIYIHSGSGTSTTDKNASIQMKSDVGGINLYSGALSNQSIYLHENGNPSMSNSSQIKIYSQQSRSTEAIRIDSQRGGVVINGGINAYGGQCIYIHANGGTQETIKIHSDLGTSNKSINIVSDLGNVTVMAHGPQLGSGFEPAVGRWIPRDVRGESVANNTVTTWEFLIDFTGLKCGAAETIIGNDEGTSCYFGQYTTNLFGTLFGGKILCLEELEGGDADVGIYCADESTGSQNTDPTTLTNAKELLDYGTWNIGDVACLDLSNPPNSGQYLYFVGNLGNNSVYTAGKFILTFYGI</sequence>
<proteinExistence type="predicted"/>
<organism evidence="1">
    <name type="scientific">viral metagenome</name>
    <dbReference type="NCBI Taxonomy" id="1070528"/>
    <lineage>
        <taxon>unclassified sequences</taxon>
        <taxon>metagenomes</taxon>
        <taxon>organismal metagenomes</taxon>
    </lineage>
</organism>